<dbReference type="EMBL" id="JAZGQO010000007">
    <property type="protein sequence ID" value="KAK6182641.1"/>
    <property type="molecule type" value="Genomic_DNA"/>
</dbReference>
<dbReference type="AlphaFoldDB" id="A0AAN8JRG0"/>
<evidence type="ECO:0000313" key="1">
    <source>
        <dbReference type="EMBL" id="KAK6182641.1"/>
    </source>
</evidence>
<proteinExistence type="predicted"/>
<reference evidence="1 2" key="1">
    <citation type="submission" date="2024-01" db="EMBL/GenBank/DDBJ databases">
        <title>The genome of the rayed Mediterranean limpet Patella caerulea (Linnaeus, 1758).</title>
        <authorList>
            <person name="Anh-Thu Weber A."/>
            <person name="Halstead-Nussloch G."/>
        </authorList>
    </citation>
    <scope>NUCLEOTIDE SEQUENCE [LARGE SCALE GENOMIC DNA]</scope>
    <source>
        <strain evidence="1">AATW-2023a</strain>
        <tissue evidence="1">Whole specimen</tissue>
    </source>
</reference>
<evidence type="ECO:0000313" key="2">
    <source>
        <dbReference type="Proteomes" id="UP001347796"/>
    </source>
</evidence>
<protein>
    <submittedName>
        <fullName evidence="1">Uncharacterized protein</fullName>
    </submittedName>
</protein>
<organism evidence="1 2">
    <name type="scientific">Patella caerulea</name>
    <name type="common">Rayed Mediterranean limpet</name>
    <dbReference type="NCBI Taxonomy" id="87958"/>
    <lineage>
        <taxon>Eukaryota</taxon>
        <taxon>Metazoa</taxon>
        <taxon>Spiralia</taxon>
        <taxon>Lophotrochozoa</taxon>
        <taxon>Mollusca</taxon>
        <taxon>Gastropoda</taxon>
        <taxon>Patellogastropoda</taxon>
        <taxon>Patelloidea</taxon>
        <taxon>Patellidae</taxon>
        <taxon>Patella</taxon>
    </lineage>
</organism>
<comment type="caution">
    <text evidence="1">The sequence shown here is derived from an EMBL/GenBank/DDBJ whole genome shotgun (WGS) entry which is preliminary data.</text>
</comment>
<dbReference type="Proteomes" id="UP001347796">
    <property type="component" value="Unassembled WGS sequence"/>
</dbReference>
<keyword evidence="2" id="KW-1185">Reference proteome</keyword>
<gene>
    <name evidence="1" type="ORF">SNE40_010281</name>
</gene>
<accession>A0AAN8JRG0</accession>
<name>A0AAN8JRG0_PATCE</name>
<sequence>MAMVADTGCQSSIMPLQYVNNLGIAKRDLLPVKLTMRGAFKEDLGVIGAIAIDVRTTNALPPKFTRLLCYVSETMNKAVLCREALASLGMIHPEFPICNVNSSEIATSSHVPVDVPCSCPRRQNEPPLLPTELPPGLKATDENVDNLKKWLLEYYGSTVFNVC</sequence>